<protein>
    <submittedName>
        <fullName evidence="6">Glycine oxidase ThiO</fullName>
    </submittedName>
</protein>
<name>A0A1Q9AHV8_9HYPH</name>
<evidence type="ECO:0000313" key="7">
    <source>
        <dbReference type="Proteomes" id="UP000186143"/>
    </source>
</evidence>
<dbReference type="SUPFAM" id="SSF54373">
    <property type="entry name" value="FAD-linked reductases, C-terminal domain"/>
    <property type="match status" value="1"/>
</dbReference>
<dbReference type="InterPro" id="IPR012727">
    <property type="entry name" value="Gly_oxidase_ThiO"/>
</dbReference>
<evidence type="ECO:0000256" key="2">
    <source>
        <dbReference type="ARBA" id="ARBA00022977"/>
    </source>
</evidence>
<keyword evidence="2" id="KW-0784">Thiamine biosynthesis</keyword>
<dbReference type="GO" id="GO:0016491">
    <property type="term" value="F:oxidoreductase activity"/>
    <property type="evidence" value="ECO:0007669"/>
    <property type="project" value="UniProtKB-KW"/>
</dbReference>
<dbReference type="GO" id="GO:0009228">
    <property type="term" value="P:thiamine biosynthetic process"/>
    <property type="evidence" value="ECO:0007669"/>
    <property type="project" value="UniProtKB-KW"/>
</dbReference>
<dbReference type="GO" id="GO:0005737">
    <property type="term" value="C:cytoplasm"/>
    <property type="evidence" value="ECO:0007669"/>
    <property type="project" value="TreeGrafter"/>
</dbReference>
<accession>A0A1Q9AHV8</accession>
<dbReference type="Gene3D" id="3.30.9.10">
    <property type="entry name" value="D-Amino Acid Oxidase, subunit A, domain 2"/>
    <property type="match status" value="1"/>
</dbReference>
<dbReference type="InterPro" id="IPR006076">
    <property type="entry name" value="FAD-dep_OxRdtase"/>
</dbReference>
<evidence type="ECO:0000256" key="3">
    <source>
        <dbReference type="ARBA" id="ARBA00023002"/>
    </source>
</evidence>
<dbReference type="UniPathway" id="UPA00060"/>
<dbReference type="EMBL" id="MKIO01000031">
    <property type="protein sequence ID" value="OLP54828.1"/>
    <property type="molecule type" value="Genomic_DNA"/>
</dbReference>
<dbReference type="PANTHER" id="PTHR13847:SF289">
    <property type="entry name" value="GLYCINE OXIDASE"/>
    <property type="match status" value="1"/>
</dbReference>
<dbReference type="InterPro" id="IPR036188">
    <property type="entry name" value="FAD/NAD-bd_sf"/>
</dbReference>
<dbReference type="Pfam" id="PF01266">
    <property type="entry name" value="DAO"/>
    <property type="match status" value="1"/>
</dbReference>
<dbReference type="SUPFAM" id="SSF51971">
    <property type="entry name" value="Nucleotide-binding domain"/>
    <property type="match status" value="1"/>
</dbReference>
<evidence type="ECO:0000256" key="1">
    <source>
        <dbReference type="ARBA" id="ARBA00004948"/>
    </source>
</evidence>
<sequence>MRILVKGAGVGGLAAAFALHRAGHQVTVCEKAADFSAAASWLAGGMLAPYCERESAPERVLADGLGAADWWAQAVPGSVTRAGTLVVAPARDEGELERFARRTRGFEWLDAEGVAALEPALAGRFRRGLFFREEAHLDPRRTLLALRDRLVAEGAVIRFGMEVGEAGLSPASHDCVVDCTGAAARGRLPGLRAVRGEMLMLETPEVTLSRPVRLLHPRHPLYVVPRAGGRFMVGATMIESETQGLVSARSVMELLNAAYALHPAFGEAHLAETGAGLRPAFADNLPAITGEGGQFQINGFYRHGFLLAPSIAEALAARLAKTPAPATLAPETSGPEKLGHFLQGEVA</sequence>
<dbReference type="PANTHER" id="PTHR13847">
    <property type="entry name" value="SARCOSINE DEHYDROGENASE-RELATED"/>
    <property type="match status" value="1"/>
</dbReference>
<dbReference type="NCBIfam" id="TIGR02352">
    <property type="entry name" value="thiamin_ThiO"/>
    <property type="match status" value="1"/>
</dbReference>
<dbReference type="AlphaFoldDB" id="A0A1Q9AHV8"/>
<dbReference type="STRING" id="1672749.BJF92_13545"/>
<gene>
    <name evidence="6" type="ORF">BJF92_13545</name>
</gene>
<keyword evidence="3" id="KW-0560">Oxidoreductase</keyword>
<evidence type="ECO:0000313" key="6">
    <source>
        <dbReference type="EMBL" id="OLP54828.1"/>
    </source>
</evidence>
<dbReference type="Proteomes" id="UP000186143">
    <property type="component" value="Unassembled WGS sequence"/>
</dbReference>
<feature type="region of interest" description="Disordered" evidence="4">
    <location>
        <begin position="326"/>
        <end position="347"/>
    </location>
</feature>
<dbReference type="OrthoDB" id="9790035at2"/>
<dbReference type="GO" id="GO:0009229">
    <property type="term" value="P:thiamine diphosphate biosynthetic process"/>
    <property type="evidence" value="ECO:0007669"/>
    <property type="project" value="UniProtKB-UniPathway"/>
</dbReference>
<dbReference type="Gene3D" id="3.50.50.60">
    <property type="entry name" value="FAD/NAD(P)-binding domain"/>
    <property type="match status" value="1"/>
</dbReference>
<comment type="caution">
    <text evidence="6">The sequence shown here is derived from an EMBL/GenBank/DDBJ whole genome shotgun (WGS) entry which is preliminary data.</text>
</comment>
<evidence type="ECO:0000256" key="4">
    <source>
        <dbReference type="SAM" id="MobiDB-lite"/>
    </source>
</evidence>
<dbReference type="RefSeq" id="WP_075635388.1">
    <property type="nucleotide sequence ID" value="NZ_MKIO01000031.1"/>
</dbReference>
<organism evidence="6 7">
    <name type="scientific">Xaviernesmea rhizosphaerae</name>
    <dbReference type="NCBI Taxonomy" id="1672749"/>
    <lineage>
        <taxon>Bacteria</taxon>
        <taxon>Pseudomonadati</taxon>
        <taxon>Pseudomonadota</taxon>
        <taxon>Alphaproteobacteria</taxon>
        <taxon>Hyphomicrobiales</taxon>
        <taxon>Rhizobiaceae</taxon>
        <taxon>Rhizobium/Agrobacterium group</taxon>
        <taxon>Xaviernesmea</taxon>
    </lineage>
</organism>
<feature type="domain" description="FAD dependent oxidoreductase" evidence="5">
    <location>
        <begin position="2"/>
        <end position="318"/>
    </location>
</feature>
<comment type="pathway">
    <text evidence="1">Cofactor biosynthesis; thiamine diphosphate biosynthesis.</text>
</comment>
<evidence type="ECO:0000259" key="5">
    <source>
        <dbReference type="Pfam" id="PF01266"/>
    </source>
</evidence>
<dbReference type="GO" id="GO:0050660">
    <property type="term" value="F:flavin adenine dinucleotide binding"/>
    <property type="evidence" value="ECO:0007669"/>
    <property type="project" value="InterPro"/>
</dbReference>
<reference evidence="6 7" key="1">
    <citation type="submission" date="2016-09" db="EMBL/GenBank/DDBJ databases">
        <title>Rhizobium sp. nov., a novel species isolated from the rice rhizosphere.</title>
        <authorList>
            <person name="Zhao J."/>
            <person name="Zhang X."/>
        </authorList>
    </citation>
    <scope>NUCLEOTIDE SEQUENCE [LARGE SCALE GENOMIC DNA]</scope>
    <source>
        <strain evidence="6 7">MH17</strain>
    </source>
</reference>
<proteinExistence type="predicted"/>